<evidence type="ECO:0000256" key="6">
    <source>
        <dbReference type="ARBA" id="ARBA00022833"/>
    </source>
</evidence>
<dbReference type="EMBL" id="JBHSRI010000018">
    <property type="protein sequence ID" value="MFC6039973.1"/>
    <property type="molecule type" value="Genomic_DNA"/>
</dbReference>
<dbReference type="InterPro" id="IPR051060">
    <property type="entry name" value="Carbamoyltrans_HypF-like"/>
</dbReference>
<dbReference type="Pfam" id="PF17788">
    <property type="entry name" value="HypF_C"/>
    <property type="match status" value="1"/>
</dbReference>
<keyword evidence="4" id="KW-0479">Metal-binding</keyword>
<dbReference type="InterPro" id="IPR041440">
    <property type="entry name" value="HypF_C"/>
</dbReference>
<keyword evidence="9" id="KW-0378">Hydrolase</keyword>
<dbReference type="Gene3D" id="3.30.420.40">
    <property type="match status" value="1"/>
</dbReference>
<protein>
    <recommendedName>
        <fullName evidence="8">Carbamoyltransferase</fullName>
        <ecNumber evidence="8">6.2.-.-</ecNumber>
    </recommendedName>
</protein>
<dbReference type="Pfam" id="PF00708">
    <property type="entry name" value="Acylphosphatase"/>
    <property type="match status" value="1"/>
</dbReference>
<comment type="caution">
    <text evidence="12">The sequence shown here is derived from an EMBL/GenBank/DDBJ whole genome shotgun (WGS) entry which is preliminary data.</text>
</comment>
<dbReference type="EC" id="6.2.-.-" evidence="8"/>
<dbReference type="PIRSF" id="PIRSF006256">
    <property type="entry name" value="CMPcnvr_hdrg_mat"/>
    <property type="match status" value="1"/>
</dbReference>
<evidence type="ECO:0000256" key="9">
    <source>
        <dbReference type="PROSITE-ProRule" id="PRU00520"/>
    </source>
</evidence>
<accession>A0ABW1L8A9</accession>
<dbReference type="SUPFAM" id="SSF54975">
    <property type="entry name" value="Acylphosphatase/BLUF domain-like"/>
    <property type="match status" value="1"/>
</dbReference>
<dbReference type="Gene3D" id="3.30.420.360">
    <property type="match status" value="1"/>
</dbReference>
<dbReference type="InterPro" id="IPR011125">
    <property type="entry name" value="Znf_HypF"/>
</dbReference>
<dbReference type="InterPro" id="IPR001792">
    <property type="entry name" value="Acylphosphatase-like_dom"/>
</dbReference>
<keyword evidence="6" id="KW-0862">Zinc</keyword>
<keyword evidence="3 12" id="KW-0436">Ligase</keyword>
<feature type="active site" evidence="9">
    <location>
        <position position="19"/>
    </location>
</feature>
<dbReference type="Pfam" id="PF01300">
    <property type="entry name" value="Sua5_yciO_yrdC"/>
    <property type="match status" value="1"/>
</dbReference>
<evidence type="ECO:0000256" key="5">
    <source>
        <dbReference type="ARBA" id="ARBA00022771"/>
    </source>
</evidence>
<reference evidence="13" key="1">
    <citation type="journal article" date="2019" name="Int. J. Syst. Evol. Microbiol.">
        <title>The Global Catalogue of Microorganisms (GCM) 10K type strain sequencing project: providing services to taxonomists for standard genome sequencing and annotation.</title>
        <authorList>
            <consortium name="The Broad Institute Genomics Platform"/>
            <consortium name="The Broad Institute Genome Sequencing Center for Infectious Disease"/>
            <person name="Wu L."/>
            <person name="Ma J."/>
        </authorList>
    </citation>
    <scope>NUCLEOTIDE SEQUENCE [LARGE SCALE GENOMIC DNA]</scope>
    <source>
        <strain evidence="13">CCUG 54527</strain>
    </source>
</reference>
<feature type="domain" description="Acylphosphatase-like" evidence="10">
    <location>
        <begin position="4"/>
        <end position="90"/>
    </location>
</feature>
<comment type="catalytic activity">
    <reaction evidence="9">
        <text>an acyl phosphate + H2O = a carboxylate + phosphate + H(+)</text>
        <dbReference type="Rhea" id="RHEA:14965"/>
        <dbReference type="ChEBI" id="CHEBI:15377"/>
        <dbReference type="ChEBI" id="CHEBI:15378"/>
        <dbReference type="ChEBI" id="CHEBI:29067"/>
        <dbReference type="ChEBI" id="CHEBI:43474"/>
        <dbReference type="ChEBI" id="CHEBI:59918"/>
        <dbReference type="EC" id="3.6.1.7"/>
    </reaction>
</comment>
<gene>
    <name evidence="12" type="primary">hypF</name>
    <name evidence="12" type="ORF">ACFPYN_11125</name>
</gene>
<dbReference type="PANTHER" id="PTHR42959:SF1">
    <property type="entry name" value="CARBAMOYLTRANSFERASE HYPF"/>
    <property type="match status" value="1"/>
</dbReference>
<proteinExistence type="inferred from homology"/>
<evidence type="ECO:0000256" key="3">
    <source>
        <dbReference type="ARBA" id="ARBA00022598"/>
    </source>
</evidence>
<dbReference type="SUPFAM" id="SSF53067">
    <property type="entry name" value="Actin-like ATPase domain"/>
    <property type="match status" value="1"/>
</dbReference>
<organism evidence="12 13">
    <name type="scientific">Paenisporosarcina macmurdoensis</name>
    <dbReference type="NCBI Taxonomy" id="212659"/>
    <lineage>
        <taxon>Bacteria</taxon>
        <taxon>Bacillati</taxon>
        <taxon>Bacillota</taxon>
        <taxon>Bacilli</taxon>
        <taxon>Bacillales</taxon>
        <taxon>Caryophanaceae</taxon>
        <taxon>Paenisporosarcina</taxon>
    </lineage>
</organism>
<name>A0ABW1L8A9_9BACL</name>
<evidence type="ECO:0000313" key="12">
    <source>
        <dbReference type="EMBL" id="MFC6039973.1"/>
    </source>
</evidence>
<evidence type="ECO:0000256" key="8">
    <source>
        <dbReference type="PIRNR" id="PIRNR006256"/>
    </source>
</evidence>
<dbReference type="SUPFAM" id="SSF55821">
    <property type="entry name" value="YrdC/RibB"/>
    <property type="match status" value="1"/>
</dbReference>
<dbReference type="Gene3D" id="3.90.870.50">
    <property type="match status" value="1"/>
</dbReference>
<dbReference type="GO" id="GO:0016874">
    <property type="term" value="F:ligase activity"/>
    <property type="evidence" value="ECO:0007669"/>
    <property type="project" value="UniProtKB-KW"/>
</dbReference>
<dbReference type="NCBIfam" id="TIGR00143">
    <property type="entry name" value="hypF"/>
    <property type="match status" value="1"/>
</dbReference>
<dbReference type="RefSeq" id="WP_377734189.1">
    <property type="nucleotide sequence ID" value="NZ_JBHSRI010000018.1"/>
</dbReference>
<dbReference type="InterPro" id="IPR055128">
    <property type="entry name" value="HypF_C_2"/>
</dbReference>
<evidence type="ECO:0000256" key="4">
    <source>
        <dbReference type="ARBA" id="ARBA00022723"/>
    </source>
</evidence>
<evidence type="ECO:0000259" key="11">
    <source>
        <dbReference type="PROSITE" id="PS51163"/>
    </source>
</evidence>
<dbReference type="InterPro" id="IPR017945">
    <property type="entry name" value="DHBP_synth_RibB-like_a/b_dom"/>
</dbReference>
<comment type="pathway">
    <text evidence="1">Protein modification; [NiFe] hydrogenase maturation.</text>
</comment>
<comment type="similarity">
    <text evidence="2 8">Belongs to the carbamoyltransferase HypF family.</text>
</comment>
<dbReference type="Pfam" id="PF22521">
    <property type="entry name" value="HypF_C_2"/>
    <property type="match status" value="1"/>
</dbReference>
<keyword evidence="13" id="KW-1185">Reference proteome</keyword>
<feature type="active site" evidence="9">
    <location>
        <position position="37"/>
    </location>
</feature>
<sequence>MHKALKIMVTGRIQGVGFRPFVYSLSKKYGLTGTVQNNIGCVIIVVEGNEKKVADMVNELQMSPPPLSKINQITMNQIPLNGYQEFSIISSQISSNSIPWMSPDAAICKDCLEELMDPNNRRFQYPFINCTQCGPRYTIIDSLPYDRPNTTMREFEMCQQCREEYEDPMNRRHHAQPICCPVCGPIVTLHNQQGESLAEQQLAVLQTVDLIKQGKIIAIKGIGGYHLACDAYQASVIDRLRLAKKRPQRPLAIMVKSLDVAKKLCYMSTKEVKMLTSSEMPIVVLTRLKDCLLPENLSPGLSTLGIMLPYTPLHHMLFEKTGLECMVMTSANSSGLPIQYKNDSVHALQDMCDYFLTHNREIHFPVDDSVVQYTGEDMLYLRRARGFVPDPLKTNAKVDGIIALGGNQKSTFAVGKEQYIVMSPHIGDLENEEMIHSFEEQLHHFKDWLSVEEQYIAVDKHPLYASNSLAKRMKSIVIPIQHHHAHQVSCMEDNGLEEPCLGIILDGTGYGDDGHIWGFEFLYGNGHSFERLAHLQYTPLPGGEKAVEEPWRNAVGMLLYLWPEEGKELSLKLFPEKSKEINMMESMVINQINSPMAGTCGRLFDAISAILGVCVTSTYEGEAAIKLSDPMNGLHMESDETYPFQLQTNSENLLQLDLSPMIYQIIQDRFHKQPITQIIQTFHRTIVSSCVQTVQKLVEKRPELNKTVVLSGGSFQNVYLVREIQKLLQKEGFTVYTHKNVPCHDGGLSFGQIIIASHAVNKVPLDSK</sequence>
<evidence type="ECO:0000259" key="10">
    <source>
        <dbReference type="PROSITE" id="PS51160"/>
    </source>
</evidence>
<dbReference type="InterPro" id="IPR043129">
    <property type="entry name" value="ATPase_NBD"/>
</dbReference>
<dbReference type="PROSITE" id="PS51163">
    <property type="entry name" value="YRDC"/>
    <property type="match status" value="1"/>
</dbReference>
<dbReference type="Gene3D" id="3.30.110.120">
    <property type="match status" value="1"/>
</dbReference>
<dbReference type="PROSITE" id="PS51160">
    <property type="entry name" value="ACYLPHOSPHATASE_3"/>
    <property type="match status" value="1"/>
</dbReference>
<evidence type="ECO:0000313" key="13">
    <source>
        <dbReference type="Proteomes" id="UP001596170"/>
    </source>
</evidence>
<evidence type="ECO:0000256" key="7">
    <source>
        <dbReference type="ARBA" id="ARBA00048220"/>
    </source>
</evidence>
<feature type="domain" description="YrdC-like" evidence="11">
    <location>
        <begin position="201"/>
        <end position="386"/>
    </location>
</feature>
<dbReference type="InterPro" id="IPR006070">
    <property type="entry name" value="Sua5-like_dom"/>
</dbReference>
<dbReference type="Proteomes" id="UP001596170">
    <property type="component" value="Unassembled WGS sequence"/>
</dbReference>
<comment type="catalytic activity">
    <reaction evidence="7">
        <text>C-terminal L-cysteinyl-[HypE protein] + carbamoyl phosphate + ATP + H2O = C-terminal S-carboxamide-L-cysteinyl-[HypE protein] + AMP + phosphate + diphosphate + H(+)</text>
        <dbReference type="Rhea" id="RHEA:55636"/>
        <dbReference type="Rhea" id="RHEA-COMP:14247"/>
        <dbReference type="Rhea" id="RHEA-COMP:14392"/>
        <dbReference type="ChEBI" id="CHEBI:15377"/>
        <dbReference type="ChEBI" id="CHEBI:15378"/>
        <dbReference type="ChEBI" id="CHEBI:30616"/>
        <dbReference type="ChEBI" id="CHEBI:33019"/>
        <dbReference type="ChEBI" id="CHEBI:43474"/>
        <dbReference type="ChEBI" id="CHEBI:58228"/>
        <dbReference type="ChEBI" id="CHEBI:76913"/>
        <dbReference type="ChEBI" id="CHEBI:139126"/>
        <dbReference type="ChEBI" id="CHEBI:456215"/>
    </reaction>
</comment>
<dbReference type="InterPro" id="IPR036046">
    <property type="entry name" value="Acylphosphatase-like_dom_sf"/>
</dbReference>
<dbReference type="Pfam" id="PF07503">
    <property type="entry name" value="zf-HYPF"/>
    <property type="match status" value="2"/>
</dbReference>
<keyword evidence="5" id="KW-0863">Zinc-finger</keyword>
<evidence type="ECO:0000256" key="2">
    <source>
        <dbReference type="ARBA" id="ARBA00008097"/>
    </source>
</evidence>
<evidence type="ECO:0000256" key="1">
    <source>
        <dbReference type="ARBA" id="ARBA00004711"/>
    </source>
</evidence>
<dbReference type="PANTHER" id="PTHR42959">
    <property type="entry name" value="CARBAMOYLTRANSFERASE"/>
    <property type="match status" value="1"/>
</dbReference>
<dbReference type="InterPro" id="IPR004421">
    <property type="entry name" value="Carbamoyltransferase_HypF"/>
</dbReference>